<evidence type="ECO:0000313" key="3">
    <source>
        <dbReference type="Proteomes" id="UP000694419"/>
    </source>
</evidence>
<reference evidence="2" key="2">
    <citation type="submission" date="2025-09" db="UniProtKB">
        <authorList>
            <consortium name="Ensembl"/>
        </authorList>
    </citation>
    <scope>IDENTIFICATION</scope>
</reference>
<evidence type="ECO:0000313" key="2">
    <source>
        <dbReference type="Ensembl" id="ENSCPGP00000012789.1"/>
    </source>
</evidence>
<dbReference type="AlphaFoldDB" id="A0A8C3PMH4"/>
<dbReference type="Proteomes" id="UP000694419">
    <property type="component" value="Unplaced"/>
</dbReference>
<reference evidence="2" key="1">
    <citation type="submission" date="2025-08" db="UniProtKB">
        <authorList>
            <consortium name="Ensembl"/>
        </authorList>
    </citation>
    <scope>IDENTIFICATION</scope>
</reference>
<keyword evidence="3" id="KW-1185">Reference proteome</keyword>
<feature type="region of interest" description="Disordered" evidence="1">
    <location>
        <begin position="47"/>
        <end position="71"/>
    </location>
</feature>
<accession>A0A8C3PMH4</accession>
<name>A0A8C3PMH4_9CHAR</name>
<protein>
    <submittedName>
        <fullName evidence="2">Uncharacterized protein</fullName>
    </submittedName>
</protein>
<organism evidence="2 3">
    <name type="scientific">Calidris pygmaea</name>
    <name type="common">Spoon-billed sandpiper</name>
    <dbReference type="NCBI Taxonomy" id="425635"/>
    <lineage>
        <taxon>Eukaryota</taxon>
        <taxon>Metazoa</taxon>
        <taxon>Chordata</taxon>
        <taxon>Craniata</taxon>
        <taxon>Vertebrata</taxon>
        <taxon>Euteleostomi</taxon>
        <taxon>Archelosauria</taxon>
        <taxon>Archosauria</taxon>
        <taxon>Dinosauria</taxon>
        <taxon>Saurischia</taxon>
        <taxon>Theropoda</taxon>
        <taxon>Coelurosauria</taxon>
        <taxon>Aves</taxon>
        <taxon>Neognathae</taxon>
        <taxon>Neoaves</taxon>
        <taxon>Charadriiformes</taxon>
        <taxon>Scolopacidae</taxon>
        <taxon>Calidris</taxon>
    </lineage>
</organism>
<proteinExistence type="predicted"/>
<evidence type="ECO:0000256" key="1">
    <source>
        <dbReference type="SAM" id="MobiDB-lite"/>
    </source>
</evidence>
<dbReference type="Ensembl" id="ENSCPGT00000014026.1">
    <property type="protein sequence ID" value="ENSCPGP00000012789.1"/>
    <property type="gene ID" value="ENSCPGG00000009085.1"/>
</dbReference>
<dbReference type="SUPFAM" id="SSF57716">
    <property type="entry name" value="Glucocorticoid receptor-like (DNA-binding domain)"/>
    <property type="match status" value="1"/>
</dbReference>
<dbReference type="Gene3D" id="2.10.110.10">
    <property type="entry name" value="Cysteine Rich Protein"/>
    <property type="match status" value="1"/>
</dbReference>
<sequence>MGQERCEGPLGGRRYLLPHGRPYCPPCYQARHAHYCDACGDPIGEHGGHPKSPWRGVPGGAMGSPGDPRGN</sequence>